<accession>A0ACB9ZPU4</accession>
<organism evidence="1 2">
    <name type="scientific">Catharanthus roseus</name>
    <name type="common">Madagascar periwinkle</name>
    <name type="synonym">Vinca rosea</name>
    <dbReference type="NCBI Taxonomy" id="4058"/>
    <lineage>
        <taxon>Eukaryota</taxon>
        <taxon>Viridiplantae</taxon>
        <taxon>Streptophyta</taxon>
        <taxon>Embryophyta</taxon>
        <taxon>Tracheophyta</taxon>
        <taxon>Spermatophyta</taxon>
        <taxon>Magnoliopsida</taxon>
        <taxon>eudicotyledons</taxon>
        <taxon>Gunneridae</taxon>
        <taxon>Pentapetalae</taxon>
        <taxon>asterids</taxon>
        <taxon>lamiids</taxon>
        <taxon>Gentianales</taxon>
        <taxon>Apocynaceae</taxon>
        <taxon>Rauvolfioideae</taxon>
        <taxon>Vinceae</taxon>
        <taxon>Catharanthinae</taxon>
        <taxon>Catharanthus</taxon>
    </lineage>
</organism>
<evidence type="ECO:0000313" key="2">
    <source>
        <dbReference type="Proteomes" id="UP001060085"/>
    </source>
</evidence>
<comment type="caution">
    <text evidence="1">The sequence shown here is derived from an EMBL/GenBank/DDBJ whole genome shotgun (WGS) entry which is preliminary data.</text>
</comment>
<dbReference type="Proteomes" id="UP001060085">
    <property type="component" value="Linkage Group LG08"/>
</dbReference>
<keyword evidence="2" id="KW-1185">Reference proteome</keyword>
<evidence type="ECO:0000313" key="1">
    <source>
        <dbReference type="EMBL" id="KAI5649625.1"/>
    </source>
</evidence>
<proteinExistence type="predicted"/>
<protein>
    <submittedName>
        <fullName evidence="1">Uncharacterized protein</fullName>
    </submittedName>
</protein>
<gene>
    <name evidence="1" type="ORF">M9H77_35630</name>
</gene>
<reference evidence="2" key="1">
    <citation type="journal article" date="2023" name="Nat. Plants">
        <title>Single-cell RNA sequencing provides a high-resolution roadmap for understanding the multicellular compartmentation of specialized metabolism.</title>
        <authorList>
            <person name="Sun S."/>
            <person name="Shen X."/>
            <person name="Li Y."/>
            <person name="Li Y."/>
            <person name="Wang S."/>
            <person name="Li R."/>
            <person name="Zhang H."/>
            <person name="Shen G."/>
            <person name="Guo B."/>
            <person name="Wei J."/>
            <person name="Xu J."/>
            <person name="St-Pierre B."/>
            <person name="Chen S."/>
            <person name="Sun C."/>
        </authorList>
    </citation>
    <scope>NUCLEOTIDE SEQUENCE [LARGE SCALE GENOMIC DNA]</scope>
</reference>
<sequence length="250" mass="28814">MRMGAQPIKTWSLMKQSLRNRFRIGNHEAQRQGQSMVKFMELLKVEDSLKVKELSQAKIEESLKIHLFSLVFMENGYQFYFLNSIGTLPEKKHFIEFNSISCAIPKVDEYHFNIANYASCVLGAEDKGRNLERELGAILEELPISLSLKPSLMCYEEILLKDFENRIGLNLELFKVNPLAFETSNLRKEAFEQEQKYKTIIRVYPNPTLDPGGSGLGPEFYILKDMGSGRGLSLTIRNYTPYFLAMTLEY</sequence>
<name>A0ACB9ZPU4_CATRO</name>
<dbReference type="EMBL" id="CM044708">
    <property type="protein sequence ID" value="KAI5649625.1"/>
    <property type="molecule type" value="Genomic_DNA"/>
</dbReference>